<comment type="caution">
    <text evidence="2">The sequence shown here is derived from an EMBL/GenBank/DDBJ whole genome shotgun (WGS) entry which is preliminary data.</text>
</comment>
<keyword evidence="3" id="KW-1185">Reference proteome</keyword>
<proteinExistence type="predicted"/>
<evidence type="ECO:0000313" key="3">
    <source>
        <dbReference type="Proteomes" id="UP001500795"/>
    </source>
</evidence>
<dbReference type="Proteomes" id="UP001500795">
    <property type="component" value="Unassembled WGS sequence"/>
</dbReference>
<feature type="domain" description="DUF2061" evidence="1">
    <location>
        <begin position="1"/>
        <end position="52"/>
    </location>
</feature>
<evidence type="ECO:0000259" key="1">
    <source>
        <dbReference type="Pfam" id="PF09834"/>
    </source>
</evidence>
<sequence length="69" mass="7799">MIKTLTFAAVHFTVAFSVAYLLSGDPLIGGLIALVEPMVNTLAYYFHERVWSKYSRRRQLGLDNKVLPV</sequence>
<dbReference type="RefSeq" id="WP_344956547.1">
    <property type="nucleotide sequence ID" value="NZ_BAABCX010000002.1"/>
</dbReference>
<dbReference type="InterPro" id="IPR018638">
    <property type="entry name" value="DUF2061_membrane"/>
</dbReference>
<accession>A0ABP6VJG9</accession>
<protein>
    <recommendedName>
        <fullName evidence="1">DUF2061 domain-containing protein</fullName>
    </recommendedName>
</protein>
<dbReference type="EMBL" id="BAABCX010000002">
    <property type="protein sequence ID" value="GAA3536622.1"/>
    <property type="molecule type" value="Genomic_DNA"/>
</dbReference>
<organism evidence="2 3">
    <name type="scientific">Zobellella aerophila</name>
    <dbReference type="NCBI Taxonomy" id="870480"/>
    <lineage>
        <taxon>Bacteria</taxon>
        <taxon>Pseudomonadati</taxon>
        <taxon>Pseudomonadota</taxon>
        <taxon>Gammaproteobacteria</taxon>
        <taxon>Aeromonadales</taxon>
        <taxon>Aeromonadaceae</taxon>
        <taxon>Zobellella</taxon>
    </lineage>
</organism>
<dbReference type="Pfam" id="PF09834">
    <property type="entry name" value="DUF2061"/>
    <property type="match status" value="1"/>
</dbReference>
<name>A0ABP6VJG9_9GAMM</name>
<reference evidence="3" key="1">
    <citation type="journal article" date="2019" name="Int. J. Syst. Evol. Microbiol.">
        <title>The Global Catalogue of Microorganisms (GCM) 10K type strain sequencing project: providing services to taxonomists for standard genome sequencing and annotation.</title>
        <authorList>
            <consortium name="The Broad Institute Genomics Platform"/>
            <consortium name="The Broad Institute Genome Sequencing Center for Infectious Disease"/>
            <person name="Wu L."/>
            <person name="Ma J."/>
        </authorList>
    </citation>
    <scope>NUCLEOTIDE SEQUENCE [LARGE SCALE GENOMIC DNA]</scope>
    <source>
        <strain evidence="3">JCM 17110</strain>
    </source>
</reference>
<evidence type="ECO:0000313" key="2">
    <source>
        <dbReference type="EMBL" id="GAA3536622.1"/>
    </source>
</evidence>
<gene>
    <name evidence="2" type="ORF">GCM10022394_15250</name>
</gene>